<gene>
    <name evidence="1" type="ORF">LCGC14_1489080</name>
</gene>
<dbReference type="InterPro" id="IPR032427">
    <property type="entry name" value="P22_portal"/>
</dbReference>
<dbReference type="AlphaFoldDB" id="A0A0F9LMQ3"/>
<protein>
    <recommendedName>
        <fullName evidence="2">Portal protein</fullName>
    </recommendedName>
</protein>
<dbReference type="EMBL" id="LAZR01010687">
    <property type="protein sequence ID" value="KKM65655.1"/>
    <property type="molecule type" value="Genomic_DNA"/>
</dbReference>
<organism evidence="1">
    <name type="scientific">marine sediment metagenome</name>
    <dbReference type="NCBI Taxonomy" id="412755"/>
    <lineage>
        <taxon>unclassified sequences</taxon>
        <taxon>metagenomes</taxon>
        <taxon>ecological metagenomes</taxon>
    </lineage>
</organism>
<reference evidence="1" key="1">
    <citation type="journal article" date="2015" name="Nature">
        <title>Complex archaea that bridge the gap between prokaryotes and eukaryotes.</title>
        <authorList>
            <person name="Spang A."/>
            <person name="Saw J.H."/>
            <person name="Jorgensen S.L."/>
            <person name="Zaremba-Niedzwiedzka K."/>
            <person name="Martijn J."/>
            <person name="Lind A.E."/>
            <person name="van Eijk R."/>
            <person name="Schleper C."/>
            <person name="Guy L."/>
            <person name="Ettema T.J."/>
        </authorList>
    </citation>
    <scope>NUCLEOTIDE SEQUENCE</scope>
</reference>
<evidence type="ECO:0000313" key="1">
    <source>
        <dbReference type="EMBL" id="KKM65655.1"/>
    </source>
</evidence>
<evidence type="ECO:0008006" key="2">
    <source>
        <dbReference type="Google" id="ProtNLM"/>
    </source>
</evidence>
<comment type="caution">
    <text evidence="1">The sequence shown here is derived from an EMBL/GenBank/DDBJ whole genome shotgun (WGS) entry which is preliminary data.</text>
</comment>
<sequence>MALFNEFGGDAFPAAISSGDVSPQSITEDEVVKTQWAAYIRARDAGHLKWVEEARKFDDYYFGKQWDQDTVDTLSAQNRPSNTINLILSTVNTVVGEYIKSRQDISFQPMGKGANQDTASSLRFLFKQIALNNKSEQLEKQVFMDGLIQDRGYFYYSLDFSDNVEGELRETVMDPTDIILDAGAKEYDPATWSEVFISRWLTPEEIGADYGLEFRDKVALMAANGTFGHDSLEWEAPNFGGNFFNSEIFFASSEEEVMRVKRIRVIERQHKVLTRTSFFVDRKTGDMRRVPTGWGPERAKEFAERLGIHIMWKPERRVRKTVTADRILLHDNWSLFNRISIVPFFPYFRRGRPFGIVRNLISPQDMLNKVTSQELHVVNTTANSGWTFKTGSLVNMDADDLEQRGAKTGLVIEWDGESGEEPKKIQPNQIPTGLDRISEKAGVFFKQISGVNDAQLGAVRSDSSKALADRKAGGQNQQEILFDNLDMTRKLRAEIMLEIVQAYYTETRLIQVLEMNEDGDLEQSELTINQPQEVGGVEEIKNDLTIGEYSVVITQIPRRDTYDEGVFEQAVKLRELGVQIPDFVLIQNSQLPDKQELVQLSKKIAGLAAPTEEEVQQQQEIDALQMRLLTAEVQEKEAQAMERQANAIRYQAQARKADADPQVDVFRIQTEASIESQKTEVQFESNMQDLFTRLELMRNKTGSAERIAQIGSMTTRVKSGLDRRFGLEKELLKIKNKPSAQPASKKKG</sequence>
<proteinExistence type="predicted"/>
<accession>A0A0F9LMQ3</accession>
<name>A0A0F9LMQ3_9ZZZZ</name>
<dbReference type="Pfam" id="PF16510">
    <property type="entry name" value="P22_portal"/>
    <property type="match status" value="1"/>
</dbReference>